<gene>
    <name evidence="1" type="ORF">FNV43_RR18396</name>
</gene>
<proteinExistence type="predicted"/>
<accession>A0A8K0E517</accession>
<sequence length="428" mass="47727">MMFTTHCQPNSLHRFQASRSLPMRLRGDRSCRGPLLNLIYGIFVYRDTEAIGIRSVVSYPPYASPSTRFRVDRVNDSSILHIISPVELFFRDSSVFGGPHFSDAQRSVSDSAPLFFISFECGILHSRVLAVEDHLFELSFSWSKLEAWPPDFMNHSMSLTNRRDPIELSQAVPIDHSASFSMGLALLPLRVYPWLNLSYRSAVPLSSGYSPQRFSFSAEPRINHPGPFNACRLDREWVEKGQRMKRIALYGQANERKQFGSSDLIANTLHIACGALVGRILPVSTACDFVLGGVSSTSRTNLGSTTLHAKSPASRLHVGCDNALFSRVIWQHDPFLSRGILRQWSRIFFGSFATAALSYENGLPSSWVFSGDCTSRYQQSPVQKFSGPYLGLKHNYSAFGGQPNKGQYLGRISQNTGPNNVILDGLDS</sequence>
<name>A0A8K0E517_9ROSA</name>
<dbReference type="Proteomes" id="UP000796880">
    <property type="component" value="Unassembled WGS sequence"/>
</dbReference>
<organism evidence="1 2">
    <name type="scientific">Rhamnella rubrinervis</name>
    <dbReference type="NCBI Taxonomy" id="2594499"/>
    <lineage>
        <taxon>Eukaryota</taxon>
        <taxon>Viridiplantae</taxon>
        <taxon>Streptophyta</taxon>
        <taxon>Embryophyta</taxon>
        <taxon>Tracheophyta</taxon>
        <taxon>Spermatophyta</taxon>
        <taxon>Magnoliopsida</taxon>
        <taxon>eudicotyledons</taxon>
        <taxon>Gunneridae</taxon>
        <taxon>Pentapetalae</taxon>
        <taxon>rosids</taxon>
        <taxon>fabids</taxon>
        <taxon>Rosales</taxon>
        <taxon>Rhamnaceae</taxon>
        <taxon>rhamnoid group</taxon>
        <taxon>Rhamneae</taxon>
        <taxon>Rhamnella</taxon>
    </lineage>
</organism>
<dbReference type="EMBL" id="VOIH02000008">
    <property type="protein sequence ID" value="KAF3440118.1"/>
    <property type="molecule type" value="Genomic_DNA"/>
</dbReference>
<dbReference type="AlphaFoldDB" id="A0A8K0E517"/>
<comment type="caution">
    <text evidence="1">The sequence shown here is derived from an EMBL/GenBank/DDBJ whole genome shotgun (WGS) entry which is preliminary data.</text>
</comment>
<protein>
    <submittedName>
        <fullName evidence="1">Uncharacterized protein</fullName>
    </submittedName>
</protein>
<evidence type="ECO:0000313" key="2">
    <source>
        <dbReference type="Proteomes" id="UP000796880"/>
    </source>
</evidence>
<keyword evidence="2" id="KW-1185">Reference proteome</keyword>
<evidence type="ECO:0000313" key="1">
    <source>
        <dbReference type="EMBL" id="KAF3440118.1"/>
    </source>
</evidence>
<reference evidence="1" key="1">
    <citation type="submission" date="2020-03" db="EMBL/GenBank/DDBJ databases">
        <title>A high-quality chromosome-level genome assembly of a woody plant with both climbing and erect habits, Rhamnella rubrinervis.</title>
        <authorList>
            <person name="Lu Z."/>
            <person name="Yang Y."/>
            <person name="Zhu X."/>
            <person name="Sun Y."/>
        </authorList>
    </citation>
    <scope>NUCLEOTIDE SEQUENCE</scope>
    <source>
        <strain evidence="1">BYM</strain>
        <tissue evidence="1">Leaf</tissue>
    </source>
</reference>